<proteinExistence type="predicted"/>
<gene>
    <name evidence="2" type="ORF">V6N12_036400</name>
</gene>
<dbReference type="Proteomes" id="UP001472677">
    <property type="component" value="Unassembled WGS sequence"/>
</dbReference>
<dbReference type="PANTHER" id="PTHR33710:SF77">
    <property type="entry name" value="DNASE I-LIKE SUPERFAMILY PROTEIN"/>
    <property type="match status" value="1"/>
</dbReference>
<evidence type="ECO:0000256" key="1">
    <source>
        <dbReference type="SAM" id="MobiDB-lite"/>
    </source>
</evidence>
<keyword evidence="3" id="KW-1185">Reference proteome</keyword>
<protein>
    <submittedName>
        <fullName evidence="2">Uncharacterized protein</fullName>
    </submittedName>
</protein>
<dbReference type="EMBL" id="JBBPBM010000011">
    <property type="protein sequence ID" value="KAK8564272.1"/>
    <property type="molecule type" value="Genomic_DNA"/>
</dbReference>
<feature type="region of interest" description="Disordered" evidence="1">
    <location>
        <begin position="143"/>
        <end position="164"/>
    </location>
</feature>
<sequence length="477" mass="52116">MQTAKRGKATVESSSVNAPEDLKAAATVDALVMSLAPMFYAGVLSGAGKETATEHIPSLDDVIVGADEVIIDHSGPFPSVAFSDSVHDRLSCYDNLKVRSSLYGHAMDGCVTSCDSEKDQGSSTSDKAGGSRFCALLNEDSTELNDSSAGNGTTPIDETHVRPVSLGSHKNSTRANSVFHNGNSTVQDQVEGIAVGSHGPSLQKVIQHPVTNVVGKHDAVAILDATNEKRCQRLVSTNSKLCGSRKRIGDHGFGEHGASPSTALVSSAPQDNAQVTSTVMVNSQTQAAMDNVDKVGRSWRLMLLVCEDICRRNHPHLVALMEPRISRAHADKVVARFGFSHSFHVEFIHGQARLVDDSHWVYFTAVYANTHVSIRRGVWDMLALLRPSDDKSWILGEFVFDNGLLEADFRGDEFTWKRGTVRKRLDRCPFNAKWAMLFPNSVVTHLVRVGSYHCPLFFHVPRQYRASSNQLFRFLAA</sequence>
<dbReference type="SUPFAM" id="SSF56219">
    <property type="entry name" value="DNase I-like"/>
    <property type="match status" value="1"/>
</dbReference>
<comment type="caution">
    <text evidence="2">The sequence shown here is derived from an EMBL/GenBank/DDBJ whole genome shotgun (WGS) entry which is preliminary data.</text>
</comment>
<organism evidence="2 3">
    <name type="scientific">Hibiscus sabdariffa</name>
    <name type="common">roselle</name>
    <dbReference type="NCBI Taxonomy" id="183260"/>
    <lineage>
        <taxon>Eukaryota</taxon>
        <taxon>Viridiplantae</taxon>
        <taxon>Streptophyta</taxon>
        <taxon>Embryophyta</taxon>
        <taxon>Tracheophyta</taxon>
        <taxon>Spermatophyta</taxon>
        <taxon>Magnoliopsida</taxon>
        <taxon>eudicotyledons</taxon>
        <taxon>Gunneridae</taxon>
        <taxon>Pentapetalae</taxon>
        <taxon>rosids</taxon>
        <taxon>malvids</taxon>
        <taxon>Malvales</taxon>
        <taxon>Malvaceae</taxon>
        <taxon>Malvoideae</taxon>
        <taxon>Hibiscus</taxon>
    </lineage>
</organism>
<dbReference type="InterPro" id="IPR036691">
    <property type="entry name" value="Endo/exonu/phosph_ase_sf"/>
</dbReference>
<reference evidence="2 3" key="1">
    <citation type="journal article" date="2024" name="G3 (Bethesda)">
        <title>Genome assembly of Hibiscus sabdariffa L. provides insights into metabolisms of medicinal natural products.</title>
        <authorList>
            <person name="Kim T."/>
        </authorList>
    </citation>
    <scope>NUCLEOTIDE SEQUENCE [LARGE SCALE GENOMIC DNA]</scope>
    <source>
        <strain evidence="2">TK-2024</strain>
        <tissue evidence="2">Old leaves</tissue>
    </source>
</reference>
<evidence type="ECO:0000313" key="3">
    <source>
        <dbReference type="Proteomes" id="UP001472677"/>
    </source>
</evidence>
<name>A0ABR2ET32_9ROSI</name>
<evidence type="ECO:0000313" key="2">
    <source>
        <dbReference type="EMBL" id="KAK8564272.1"/>
    </source>
</evidence>
<accession>A0ABR2ET32</accession>
<feature type="compositionally biased region" description="Polar residues" evidence="1">
    <location>
        <begin position="144"/>
        <end position="156"/>
    </location>
</feature>
<dbReference type="PANTHER" id="PTHR33710">
    <property type="entry name" value="BNAC02G09200D PROTEIN"/>
    <property type="match status" value="1"/>
</dbReference>